<reference evidence="1 2" key="1">
    <citation type="journal article" date="2020" name="Microb. Ecol.">
        <title>Ecogenomics of the Marine Benthic Filamentous Cyanobacterium Adonisia.</title>
        <authorList>
            <person name="Walter J.M."/>
            <person name="Coutinho F.H."/>
            <person name="Leomil L."/>
            <person name="Hargreaves P.I."/>
            <person name="Campeao M.E."/>
            <person name="Vieira V.V."/>
            <person name="Silva B.S."/>
            <person name="Fistarol G.O."/>
            <person name="Salomon P.S."/>
            <person name="Sawabe T."/>
            <person name="Mino S."/>
            <person name="Hosokawa M."/>
            <person name="Miyashita H."/>
            <person name="Maruyama F."/>
            <person name="van Verk M.C."/>
            <person name="Dutilh B.E."/>
            <person name="Thompson C.C."/>
            <person name="Thompson F.L."/>
        </authorList>
    </citation>
    <scope>NUCLEOTIDE SEQUENCE [LARGE SCALE GENOMIC DNA]</scope>
    <source>
        <strain evidence="1 2">CCMR0081</strain>
    </source>
</reference>
<protein>
    <submittedName>
        <fullName evidence="1">Transposase</fullName>
    </submittedName>
</protein>
<keyword evidence="2" id="KW-1185">Reference proteome</keyword>
<evidence type="ECO:0000313" key="1">
    <source>
        <dbReference type="EMBL" id="NEZ57507.1"/>
    </source>
</evidence>
<dbReference type="Proteomes" id="UP000481033">
    <property type="component" value="Unassembled WGS sequence"/>
</dbReference>
<organism evidence="1 2">
    <name type="scientific">Adonisia turfae CCMR0081</name>
    <dbReference type="NCBI Taxonomy" id="2292702"/>
    <lineage>
        <taxon>Bacteria</taxon>
        <taxon>Bacillati</taxon>
        <taxon>Cyanobacteriota</taxon>
        <taxon>Adonisia</taxon>
        <taxon>Adonisia turfae</taxon>
    </lineage>
</organism>
<gene>
    <name evidence="1" type="ORF">DXZ20_17885</name>
</gene>
<proteinExistence type="predicted"/>
<dbReference type="EMBL" id="QXHD01000004">
    <property type="protein sequence ID" value="NEZ57507.1"/>
    <property type="molecule type" value="Genomic_DNA"/>
</dbReference>
<accession>A0A6M0RML1</accession>
<sequence>MSLDVSNDSIEGQNNRLKMLKRYMFGRAGLDLLAKRLILTNR</sequence>
<name>A0A6M0RML1_9CYAN</name>
<comment type="caution">
    <text evidence="1">The sequence shown here is derived from an EMBL/GenBank/DDBJ whole genome shotgun (WGS) entry which is preliminary data.</text>
</comment>
<evidence type="ECO:0000313" key="2">
    <source>
        <dbReference type="Proteomes" id="UP000481033"/>
    </source>
</evidence>
<dbReference type="AlphaFoldDB" id="A0A6M0RML1"/>